<dbReference type="PANTHER" id="PTHR42734">
    <property type="entry name" value="METAL TRANSPORT SYSTEM ATP-BINDING PROTEIN TM_0124-RELATED"/>
    <property type="match status" value="1"/>
</dbReference>
<evidence type="ECO:0000256" key="4">
    <source>
        <dbReference type="ARBA" id="ARBA00022840"/>
    </source>
</evidence>
<dbReference type="InterPro" id="IPR003593">
    <property type="entry name" value="AAA+_ATPase"/>
</dbReference>
<evidence type="ECO:0000313" key="6">
    <source>
        <dbReference type="EMBL" id="MBI6178960.1"/>
    </source>
</evidence>
<dbReference type="EMBL" id="JAEHSL010000001">
    <property type="protein sequence ID" value="MBI6178960.1"/>
    <property type="molecule type" value="Genomic_DNA"/>
</dbReference>
<protein>
    <submittedName>
        <fullName evidence="6">ABC transporter ATP-binding protein</fullName>
    </submittedName>
</protein>
<accession>A0ABS0TKU6</accession>
<evidence type="ECO:0000313" key="7">
    <source>
        <dbReference type="Proteomes" id="UP000639004"/>
    </source>
</evidence>
<sequence>MAETLLRVEGLGFSWPGQNPLFHQLNLQLRRGEVLAVLGPNGRGKSTLMQLLLGTLPLQQGAVERGDGIGFVPQQFAAPFAYRVLDIVLMGRARYVGLFRTPSAEDHRLAKEALHSLDMLGFADREFGSLSGGQRQLVLIARALSMSCEVLMLDEPTSALDLHHQDRVLSLISHLARERQMAVMFSTHQPNHAHAVADRALLLGAAGQHQLGSCAEVLTAESLSPLFDLAIERVALQIDGRQFETLVPLYRSQRERESESYLVVRRR</sequence>
<dbReference type="PROSITE" id="PS00211">
    <property type="entry name" value="ABC_TRANSPORTER_1"/>
    <property type="match status" value="1"/>
</dbReference>
<dbReference type="InterPro" id="IPR003439">
    <property type="entry name" value="ABC_transporter-like_ATP-bd"/>
</dbReference>
<keyword evidence="4 6" id="KW-0067">ATP-binding</keyword>
<keyword evidence="2" id="KW-0813">Transport</keyword>
<dbReference type="InterPro" id="IPR050153">
    <property type="entry name" value="Metal_Ion_Import_ABC"/>
</dbReference>
<dbReference type="InterPro" id="IPR027417">
    <property type="entry name" value="P-loop_NTPase"/>
</dbReference>
<evidence type="ECO:0000256" key="3">
    <source>
        <dbReference type="ARBA" id="ARBA00022741"/>
    </source>
</evidence>
<evidence type="ECO:0000256" key="1">
    <source>
        <dbReference type="ARBA" id="ARBA00005417"/>
    </source>
</evidence>
<proteinExistence type="inferred from homology"/>
<feature type="domain" description="ABC transporter" evidence="5">
    <location>
        <begin position="6"/>
        <end position="230"/>
    </location>
</feature>
<dbReference type="Gene3D" id="3.40.50.300">
    <property type="entry name" value="P-loop containing nucleotide triphosphate hydrolases"/>
    <property type="match status" value="1"/>
</dbReference>
<organism evidence="6 7">
    <name type="scientific">Serratia proteamaculans</name>
    <dbReference type="NCBI Taxonomy" id="28151"/>
    <lineage>
        <taxon>Bacteria</taxon>
        <taxon>Pseudomonadati</taxon>
        <taxon>Pseudomonadota</taxon>
        <taxon>Gammaproteobacteria</taxon>
        <taxon>Enterobacterales</taxon>
        <taxon>Yersiniaceae</taxon>
        <taxon>Serratia</taxon>
    </lineage>
</organism>
<evidence type="ECO:0000256" key="2">
    <source>
        <dbReference type="ARBA" id="ARBA00022448"/>
    </source>
</evidence>
<dbReference type="Pfam" id="PF00005">
    <property type="entry name" value="ABC_tran"/>
    <property type="match status" value="1"/>
</dbReference>
<name>A0ABS0TKU6_SERPR</name>
<gene>
    <name evidence="6" type="ORF">JEQ07_00845</name>
</gene>
<dbReference type="PANTHER" id="PTHR42734:SF6">
    <property type="entry name" value="MOLYBDATE IMPORT ATP-BINDING PROTEIN MOLC"/>
    <property type="match status" value="1"/>
</dbReference>
<comment type="caution">
    <text evidence="6">The sequence shown here is derived from an EMBL/GenBank/DDBJ whole genome shotgun (WGS) entry which is preliminary data.</text>
</comment>
<comment type="similarity">
    <text evidence="1">Belongs to the ABC transporter superfamily.</text>
</comment>
<dbReference type="GO" id="GO:0005524">
    <property type="term" value="F:ATP binding"/>
    <property type="evidence" value="ECO:0007669"/>
    <property type="project" value="UniProtKB-KW"/>
</dbReference>
<reference evidence="6 7" key="1">
    <citation type="submission" date="2020-12" db="EMBL/GenBank/DDBJ databases">
        <title>Enhanced detection system for hospital associated transmission using whole genome sequencing surveillance.</title>
        <authorList>
            <person name="Harrison L.H."/>
            <person name="Van Tyne D."/>
            <person name="Marsh J.W."/>
            <person name="Griffith M.P."/>
            <person name="Snyder D.J."/>
            <person name="Cooper V.S."/>
            <person name="Mustapha M."/>
        </authorList>
    </citation>
    <scope>NUCLEOTIDE SEQUENCE [LARGE SCALE GENOMIC DNA]</scope>
    <source>
        <strain evidence="6 7">SER00238</strain>
    </source>
</reference>
<dbReference type="InterPro" id="IPR017871">
    <property type="entry name" value="ABC_transporter-like_CS"/>
</dbReference>
<dbReference type="SMART" id="SM00382">
    <property type="entry name" value="AAA"/>
    <property type="match status" value="1"/>
</dbReference>
<dbReference type="RefSeq" id="WP_129938534.1">
    <property type="nucleotide sequence ID" value="NZ_CAMITK010000001.1"/>
</dbReference>
<evidence type="ECO:0000259" key="5">
    <source>
        <dbReference type="PROSITE" id="PS50893"/>
    </source>
</evidence>
<dbReference type="PROSITE" id="PS50893">
    <property type="entry name" value="ABC_TRANSPORTER_2"/>
    <property type="match status" value="1"/>
</dbReference>
<dbReference type="SUPFAM" id="SSF52540">
    <property type="entry name" value="P-loop containing nucleoside triphosphate hydrolases"/>
    <property type="match status" value="1"/>
</dbReference>
<dbReference type="Proteomes" id="UP000639004">
    <property type="component" value="Unassembled WGS sequence"/>
</dbReference>
<keyword evidence="7" id="KW-1185">Reference proteome</keyword>
<keyword evidence="3" id="KW-0547">Nucleotide-binding</keyword>